<dbReference type="Pfam" id="PF00848">
    <property type="entry name" value="Ring_hydroxyl_A"/>
    <property type="match status" value="1"/>
</dbReference>
<evidence type="ECO:0000256" key="4">
    <source>
        <dbReference type="ARBA" id="ARBA00022797"/>
    </source>
</evidence>
<dbReference type="EMBL" id="WUUL01000018">
    <property type="protein sequence ID" value="MXQ55737.1"/>
    <property type="molecule type" value="Genomic_DNA"/>
</dbReference>
<keyword evidence="3" id="KW-0479">Metal-binding</keyword>
<dbReference type="GO" id="GO:0004497">
    <property type="term" value="F:monooxygenase activity"/>
    <property type="evidence" value="ECO:0007669"/>
    <property type="project" value="UniProtKB-ARBA"/>
</dbReference>
<evidence type="ECO:0000256" key="2">
    <source>
        <dbReference type="ARBA" id="ARBA00022714"/>
    </source>
</evidence>
<keyword evidence="9" id="KW-0520">NAD</keyword>
<dbReference type="PANTHER" id="PTHR43756">
    <property type="entry name" value="CHOLINE MONOOXYGENASE, CHLOROPLASTIC"/>
    <property type="match status" value="1"/>
</dbReference>
<proteinExistence type="inferred from homology"/>
<dbReference type="Proteomes" id="UP000430692">
    <property type="component" value="Unassembled WGS sequence"/>
</dbReference>
<evidence type="ECO:0000259" key="10">
    <source>
        <dbReference type="PROSITE" id="PS51296"/>
    </source>
</evidence>
<accession>A0A6I4VW37</accession>
<dbReference type="PROSITE" id="PS00570">
    <property type="entry name" value="RING_HYDROXYL_ALPHA"/>
    <property type="match status" value="1"/>
</dbReference>
<dbReference type="InterPro" id="IPR015881">
    <property type="entry name" value="ARHD_Rieske_2Fe_2S"/>
</dbReference>
<dbReference type="GO" id="GO:0005506">
    <property type="term" value="F:iron ion binding"/>
    <property type="evidence" value="ECO:0007669"/>
    <property type="project" value="InterPro"/>
</dbReference>
<keyword evidence="2" id="KW-0001">2Fe-2S</keyword>
<dbReference type="AlphaFoldDB" id="A0A6I4VW37"/>
<dbReference type="InterPro" id="IPR017941">
    <property type="entry name" value="Rieske_2Fe-2S"/>
</dbReference>
<dbReference type="GO" id="GO:0051537">
    <property type="term" value="F:2 iron, 2 sulfur cluster binding"/>
    <property type="evidence" value="ECO:0007669"/>
    <property type="project" value="UniProtKB-KW"/>
</dbReference>
<dbReference type="RefSeq" id="WP_160803090.1">
    <property type="nucleotide sequence ID" value="NZ_WUUL01000018.1"/>
</dbReference>
<dbReference type="InterPro" id="IPR015879">
    <property type="entry name" value="Ring_hydroxy_dOase_asu_C_dom"/>
</dbReference>
<comment type="similarity">
    <text evidence="1">Belongs to the bacterial ring-hydroxylating dioxygenase alpha subunit family.</text>
</comment>
<dbReference type="Gene3D" id="2.102.10.10">
    <property type="entry name" value="Rieske [2Fe-2S] iron-sulphur domain"/>
    <property type="match status" value="1"/>
</dbReference>
<dbReference type="CDD" id="cd08881">
    <property type="entry name" value="RHO_alpha_C_NDO-like"/>
    <property type="match status" value="1"/>
</dbReference>
<name>A0A6I4VW37_9BACL</name>
<feature type="domain" description="Rieske" evidence="10">
    <location>
        <begin position="54"/>
        <end position="138"/>
    </location>
</feature>
<dbReference type="InterPro" id="IPR036922">
    <property type="entry name" value="Rieske_2Fe-2S_sf"/>
</dbReference>
<keyword evidence="6" id="KW-0560">Oxidoreductase</keyword>
<dbReference type="PRINTS" id="PR00090">
    <property type="entry name" value="RNGDIOXGNASE"/>
</dbReference>
<dbReference type="SUPFAM" id="SSF50022">
    <property type="entry name" value="ISP domain"/>
    <property type="match status" value="1"/>
</dbReference>
<evidence type="ECO:0000256" key="8">
    <source>
        <dbReference type="ARBA" id="ARBA00023014"/>
    </source>
</evidence>
<keyword evidence="4" id="KW-0058">Aromatic hydrocarbons catabolism</keyword>
<evidence type="ECO:0000313" key="12">
    <source>
        <dbReference type="Proteomes" id="UP000430692"/>
    </source>
</evidence>
<dbReference type="InterPro" id="IPR001663">
    <property type="entry name" value="Rng_hydr_dOase-A"/>
</dbReference>
<dbReference type="Pfam" id="PF00355">
    <property type="entry name" value="Rieske"/>
    <property type="match status" value="1"/>
</dbReference>
<evidence type="ECO:0000313" key="11">
    <source>
        <dbReference type="EMBL" id="MXQ55737.1"/>
    </source>
</evidence>
<organism evidence="11 12">
    <name type="scientific">Shimazuella alba</name>
    <dbReference type="NCBI Taxonomy" id="2690964"/>
    <lineage>
        <taxon>Bacteria</taxon>
        <taxon>Bacillati</taxon>
        <taxon>Bacillota</taxon>
        <taxon>Bacilli</taxon>
        <taxon>Bacillales</taxon>
        <taxon>Thermoactinomycetaceae</taxon>
        <taxon>Shimazuella</taxon>
    </lineage>
</organism>
<evidence type="ECO:0000256" key="3">
    <source>
        <dbReference type="ARBA" id="ARBA00022723"/>
    </source>
</evidence>
<reference evidence="11 12" key="1">
    <citation type="submission" date="2019-12" db="EMBL/GenBank/DDBJ databases">
        <title>Whole-genome analyses of novel actinobacteria.</title>
        <authorList>
            <person name="Sahin N."/>
            <person name="Saygin H."/>
        </authorList>
    </citation>
    <scope>NUCLEOTIDE SEQUENCE [LARGE SCALE GENOMIC DNA]</scope>
    <source>
        <strain evidence="11 12">KC615</strain>
    </source>
</reference>
<dbReference type="PANTHER" id="PTHR43756:SF1">
    <property type="entry name" value="3-PHENYLPROPIONATE_CINNAMIC ACID DIOXYGENASE SUBUNIT ALPHA"/>
    <property type="match status" value="1"/>
</dbReference>
<evidence type="ECO:0000256" key="1">
    <source>
        <dbReference type="ARBA" id="ARBA00008751"/>
    </source>
</evidence>
<evidence type="ECO:0000256" key="6">
    <source>
        <dbReference type="ARBA" id="ARBA00023002"/>
    </source>
</evidence>
<evidence type="ECO:0000256" key="5">
    <source>
        <dbReference type="ARBA" id="ARBA00022964"/>
    </source>
</evidence>
<sequence>MIKPEIRLDEMKREEVVEHLKQTVRPEEGVIPAFLLGDPTVYKLEHEKVFMKTWVFLGHESEVPNNGDYLTRDLAGYSVIIARANDGVLRSFYNMCTHRGMKLCRADKGNKSQFTCPYHGFNFKNTGELIGVPLQKNIYGGQLDFDKLALHEVTIDTYKGLIFGTWNDNPEPLKEFLGDFTWYLDMVVGRAEMEVLGPPQKFVVHSHWKIGADNFVSDSYHTMVTHGSIVQLGMVPNATYSKKGYQVHTKNGHGGNIGMPNPDFAFLEELIPEYKKNLSPEQFDVMSNVKNIIGTIFPNLSCLVSHTSVKGQLISNTTLRLWKPIAHDKMEVITWFLVEKDAPEEWKKRSRESYILTFSPSGIFEQDDTEVFTDITATATGVVPYAKNFNYNYTMGMHRTPVTDFPGPGVVYDDKFSEAGSRNYYRYWLDMMGR</sequence>
<gene>
    <name evidence="11" type="ORF">GSM42_18815</name>
</gene>
<dbReference type="PROSITE" id="PS51296">
    <property type="entry name" value="RIESKE"/>
    <property type="match status" value="1"/>
</dbReference>
<evidence type="ECO:0000256" key="7">
    <source>
        <dbReference type="ARBA" id="ARBA00023004"/>
    </source>
</evidence>
<keyword evidence="7" id="KW-0408">Iron</keyword>
<dbReference type="GO" id="GO:0051213">
    <property type="term" value="F:dioxygenase activity"/>
    <property type="evidence" value="ECO:0007669"/>
    <property type="project" value="UniProtKB-KW"/>
</dbReference>
<dbReference type="SUPFAM" id="SSF55961">
    <property type="entry name" value="Bet v1-like"/>
    <property type="match status" value="1"/>
</dbReference>
<keyword evidence="12" id="KW-1185">Reference proteome</keyword>
<protein>
    <submittedName>
        <fullName evidence="11">Rieske 2Fe-2S domain-containing protein</fullName>
    </submittedName>
</protein>
<keyword evidence="5" id="KW-0223">Dioxygenase</keyword>
<dbReference type="GO" id="GO:0016705">
    <property type="term" value="F:oxidoreductase activity, acting on paired donors, with incorporation or reduction of molecular oxygen"/>
    <property type="evidence" value="ECO:0007669"/>
    <property type="project" value="UniProtKB-ARBA"/>
</dbReference>
<comment type="caution">
    <text evidence="11">The sequence shown here is derived from an EMBL/GenBank/DDBJ whole genome shotgun (WGS) entry which is preliminary data.</text>
</comment>
<keyword evidence="8" id="KW-0411">Iron-sulfur</keyword>
<evidence type="ECO:0000256" key="9">
    <source>
        <dbReference type="ARBA" id="ARBA00023027"/>
    </source>
</evidence>
<dbReference type="InterPro" id="IPR043266">
    <property type="entry name" value="RHO_NdoB-like_C"/>
</dbReference>
<dbReference type="Gene3D" id="3.90.380.10">
    <property type="entry name" value="Naphthalene 1,2-dioxygenase Alpha Subunit, Chain A, domain 1"/>
    <property type="match status" value="1"/>
</dbReference>